<sequence>MVDTRTAPYALLLLRLALGVMFIAHAALKVFVFTVPGFAGFLAQVGMPSFMALPVILLETFGGVALILGVYSRAVALVLTPVLLGALSVHAGNGWLFTAANGGWEYPAFLVIAGLTIVLGGDGALALRPTTLPRSARLAAQPA</sequence>
<dbReference type="InterPro" id="IPR051907">
    <property type="entry name" value="DoxX-like_oxidoreductase"/>
</dbReference>
<dbReference type="OrthoDB" id="5382961at2"/>
<organism evidence="8 9">
    <name type="scientific">Alsobacter soli</name>
    <dbReference type="NCBI Taxonomy" id="2109933"/>
    <lineage>
        <taxon>Bacteria</taxon>
        <taxon>Pseudomonadati</taxon>
        <taxon>Pseudomonadota</taxon>
        <taxon>Alphaproteobacteria</taxon>
        <taxon>Hyphomicrobiales</taxon>
        <taxon>Alsobacteraceae</taxon>
        <taxon>Alsobacter</taxon>
    </lineage>
</organism>
<dbReference type="AlphaFoldDB" id="A0A2T1HS24"/>
<proteinExistence type="inferred from homology"/>
<evidence type="ECO:0000313" key="9">
    <source>
        <dbReference type="Proteomes" id="UP000239772"/>
    </source>
</evidence>
<evidence type="ECO:0000313" key="8">
    <source>
        <dbReference type="EMBL" id="PSC04463.1"/>
    </source>
</evidence>
<keyword evidence="3" id="KW-1003">Cell membrane</keyword>
<keyword evidence="5 7" id="KW-1133">Transmembrane helix</keyword>
<dbReference type="InterPro" id="IPR032808">
    <property type="entry name" value="DoxX"/>
</dbReference>
<accession>A0A2T1HS24</accession>
<evidence type="ECO:0000256" key="2">
    <source>
        <dbReference type="ARBA" id="ARBA00006679"/>
    </source>
</evidence>
<dbReference type="PANTHER" id="PTHR33452:SF1">
    <property type="entry name" value="INNER MEMBRANE PROTEIN YPHA-RELATED"/>
    <property type="match status" value="1"/>
</dbReference>
<dbReference type="PANTHER" id="PTHR33452">
    <property type="entry name" value="OXIDOREDUCTASE CATD-RELATED"/>
    <property type="match status" value="1"/>
</dbReference>
<feature type="transmembrane region" description="Helical" evidence="7">
    <location>
        <begin position="75"/>
        <end position="96"/>
    </location>
</feature>
<gene>
    <name evidence="8" type="ORF">SLNSH_13255</name>
</gene>
<comment type="subcellular location">
    <subcellularLocation>
        <location evidence="1">Cell membrane</location>
        <topology evidence="1">Multi-pass membrane protein</topology>
    </subcellularLocation>
</comment>
<evidence type="ECO:0000256" key="5">
    <source>
        <dbReference type="ARBA" id="ARBA00022989"/>
    </source>
</evidence>
<dbReference type="Proteomes" id="UP000239772">
    <property type="component" value="Unassembled WGS sequence"/>
</dbReference>
<evidence type="ECO:0000256" key="7">
    <source>
        <dbReference type="SAM" id="Phobius"/>
    </source>
</evidence>
<dbReference type="Pfam" id="PF07681">
    <property type="entry name" value="DoxX"/>
    <property type="match status" value="1"/>
</dbReference>
<keyword evidence="6 7" id="KW-0472">Membrane</keyword>
<evidence type="ECO:0000256" key="3">
    <source>
        <dbReference type="ARBA" id="ARBA00022475"/>
    </source>
</evidence>
<keyword evidence="4 7" id="KW-0812">Transmembrane</keyword>
<evidence type="ECO:0000256" key="4">
    <source>
        <dbReference type="ARBA" id="ARBA00022692"/>
    </source>
</evidence>
<comment type="caution">
    <text evidence="8">The sequence shown here is derived from an EMBL/GenBank/DDBJ whole genome shotgun (WGS) entry which is preliminary data.</text>
</comment>
<dbReference type="RefSeq" id="WP_106337487.1">
    <property type="nucleotide sequence ID" value="NZ_PVZS01000013.1"/>
</dbReference>
<evidence type="ECO:0000256" key="6">
    <source>
        <dbReference type="ARBA" id="ARBA00023136"/>
    </source>
</evidence>
<evidence type="ECO:0008006" key="10">
    <source>
        <dbReference type="Google" id="ProtNLM"/>
    </source>
</evidence>
<keyword evidence="9" id="KW-1185">Reference proteome</keyword>
<evidence type="ECO:0000256" key="1">
    <source>
        <dbReference type="ARBA" id="ARBA00004651"/>
    </source>
</evidence>
<name>A0A2T1HS24_9HYPH</name>
<reference evidence="9" key="1">
    <citation type="submission" date="2018-03" db="EMBL/GenBank/DDBJ databases">
        <authorList>
            <person name="Sun L."/>
            <person name="Liu H."/>
            <person name="Chen W."/>
            <person name="Huang K."/>
            <person name="Liu W."/>
            <person name="Gao X."/>
        </authorList>
    </citation>
    <scope>NUCLEOTIDE SEQUENCE [LARGE SCALE GENOMIC DNA]</scope>
    <source>
        <strain evidence="9">SH9</strain>
    </source>
</reference>
<comment type="similarity">
    <text evidence="2">Belongs to the DoxX family.</text>
</comment>
<feature type="transmembrane region" description="Helical" evidence="7">
    <location>
        <begin position="50"/>
        <end position="68"/>
    </location>
</feature>
<dbReference type="EMBL" id="PVZS01000013">
    <property type="protein sequence ID" value="PSC04463.1"/>
    <property type="molecule type" value="Genomic_DNA"/>
</dbReference>
<feature type="transmembrane region" description="Helical" evidence="7">
    <location>
        <begin position="108"/>
        <end position="127"/>
    </location>
</feature>
<dbReference type="GO" id="GO:0005886">
    <property type="term" value="C:plasma membrane"/>
    <property type="evidence" value="ECO:0007669"/>
    <property type="project" value="UniProtKB-SubCell"/>
</dbReference>
<protein>
    <recommendedName>
        <fullName evidence="10">DoxX family protein</fullName>
    </recommendedName>
</protein>